<feature type="region of interest" description="Disordered" evidence="1">
    <location>
        <begin position="31"/>
        <end position="51"/>
    </location>
</feature>
<organism evidence="2 3">
    <name type="scientific">Desulfobaculum bizertense DSM 18034</name>
    <dbReference type="NCBI Taxonomy" id="1121442"/>
    <lineage>
        <taxon>Bacteria</taxon>
        <taxon>Pseudomonadati</taxon>
        <taxon>Thermodesulfobacteriota</taxon>
        <taxon>Desulfovibrionia</taxon>
        <taxon>Desulfovibrionales</taxon>
        <taxon>Desulfovibrionaceae</taxon>
        <taxon>Desulfobaculum</taxon>
    </lineage>
</organism>
<gene>
    <name evidence="2" type="ORF">SAMN02745702_01418</name>
</gene>
<accession>A0A1T4W233</accession>
<evidence type="ECO:0000313" key="3">
    <source>
        <dbReference type="Proteomes" id="UP000189733"/>
    </source>
</evidence>
<protein>
    <submittedName>
        <fullName evidence="2">Uncharacterized protein</fullName>
    </submittedName>
</protein>
<dbReference type="AlphaFoldDB" id="A0A1T4W233"/>
<evidence type="ECO:0000256" key="1">
    <source>
        <dbReference type="SAM" id="MobiDB-lite"/>
    </source>
</evidence>
<feature type="compositionally biased region" description="Basic and acidic residues" evidence="1">
    <location>
        <begin position="37"/>
        <end position="51"/>
    </location>
</feature>
<sequence>MKGKAKGFHSSGPFFSGEIGIPKGLVLGQGQGAAPLAEHETESRNLRRDSPNHNNPFKLFFFLKRDQVLI</sequence>
<evidence type="ECO:0000313" key="2">
    <source>
        <dbReference type="EMBL" id="SKA71125.1"/>
    </source>
</evidence>
<proteinExistence type="predicted"/>
<dbReference type="EMBL" id="FUYA01000004">
    <property type="protein sequence ID" value="SKA71125.1"/>
    <property type="molecule type" value="Genomic_DNA"/>
</dbReference>
<name>A0A1T4W233_9BACT</name>
<keyword evidence="3" id="KW-1185">Reference proteome</keyword>
<reference evidence="2 3" key="1">
    <citation type="submission" date="2017-02" db="EMBL/GenBank/DDBJ databases">
        <authorList>
            <person name="Peterson S.W."/>
        </authorList>
    </citation>
    <scope>NUCLEOTIDE SEQUENCE [LARGE SCALE GENOMIC DNA]</scope>
    <source>
        <strain evidence="2 3">DSM 18034</strain>
    </source>
</reference>
<dbReference type="Proteomes" id="UP000189733">
    <property type="component" value="Unassembled WGS sequence"/>
</dbReference>